<feature type="domain" description="Transposase IS200-like" evidence="2">
    <location>
        <begin position="9"/>
        <end position="123"/>
    </location>
</feature>
<dbReference type="PANTHER" id="PTHR34322:SF2">
    <property type="entry name" value="TRANSPOSASE IS200-LIKE DOMAIN-CONTAINING PROTEIN"/>
    <property type="match status" value="1"/>
</dbReference>
<dbReference type="EMBL" id="PDOC01000001">
    <property type="protein sequence ID" value="PIL47083.1"/>
    <property type="molecule type" value="Genomic_DNA"/>
</dbReference>
<evidence type="ECO:0000313" key="3">
    <source>
        <dbReference type="EMBL" id="PIL47083.1"/>
    </source>
</evidence>
<gene>
    <name evidence="3" type="ORF">CR105_00440</name>
</gene>
<dbReference type="GO" id="GO:0006313">
    <property type="term" value="P:DNA transposition"/>
    <property type="evidence" value="ECO:0007669"/>
    <property type="project" value="InterPro"/>
</dbReference>
<dbReference type="InterPro" id="IPR036515">
    <property type="entry name" value="Transposase_17_sf"/>
</dbReference>
<dbReference type="Proteomes" id="UP000230390">
    <property type="component" value="Unassembled WGS sequence"/>
</dbReference>
<evidence type="ECO:0000256" key="1">
    <source>
        <dbReference type="SAM" id="MobiDB-lite"/>
    </source>
</evidence>
<dbReference type="GO" id="GO:0004803">
    <property type="term" value="F:transposase activity"/>
    <property type="evidence" value="ECO:0007669"/>
    <property type="project" value="InterPro"/>
</dbReference>
<organism evidence="3 4">
    <name type="scientific">Massilia eurypsychrophila</name>
    <dbReference type="NCBI Taxonomy" id="1485217"/>
    <lineage>
        <taxon>Bacteria</taxon>
        <taxon>Pseudomonadati</taxon>
        <taxon>Pseudomonadota</taxon>
        <taxon>Betaproteobacteria</taxon>
        <taxon>Burkholderiales</taxon>
        <taxon>Oxalobacteraceae</taxon>
        <taxon>Telluria group</taxon>
        <taxon>Massilia</taxon>
    </lineage>
</organism>
<feature type="region of interest" description="Disordered" evidence="1">
    <location>
        <begin position="283"/>
        <end position="306"/>
    </location>
</feature>
<dbReference type="PANTHER" id="PTHR34322">
    <property type="entry name" value="TRANSPOSASE, Y1_TNP DOMAIN-CONTAINING"/>
    <property type="match status" value="1"/>
</dbReference>
<dbReference type="SUPFAM" id="SSF143422">
    <property type="entry name" value="Transposase IS200-like"/>
    <property type="match status" value="1"/>
</dbReference>
<dbReference type="Pfam" id="PF01797">
    <property type="entry name" value="Y1_Tnp"/>
    <property type="match status" value="1"/>
</dbReference>
<dbReference type="GO" id="GO:0003677">
    <property type="term" value="F:DNA binding"/>
    <property type="evidence" value="ECO:0007669"/>
    <property type="project" value="InterPro"/>
</dbReference>
<dbReference type="InterPro" id="IPR002686">
    <property type="entry name" value="Transposase_17"/>
</dbReference>
<dbReference type="SMART" id="SM01321">
    <property type="entry name" value="Y1_Tnp"/>
    <property type="match status" value="1"/>
</dbReference>
<proteinExistence type="predicted"/>
<evidence type="ECO:0000259" key="2">
    <source>
        <dbReference type="SMART" id="SM01321"/>
    </source>
</evidence>
<keyword evidence="4" id="KW-1185">Reference proteome</keyword>
<dbReference type="RefSeq" id="WP_099786884.1">
    <property type="nucleotide sequence ID" value="NZ_JBHLYV010000100.1"/>
</dbReference>
<protein>
    <submittedName>
        <fullName evidence="3">Addiction module toxin RelE</fullName>
    </submittedName>
</protein>
<accession>A0A2G8TM15</accession>
<sequence length="306" mass="34624">MTRPLRLEFSGAIYHVTSRGDRQEPIFRTDGDRHAWLGVLATVCARFRWNVHAFCLMGNHYHLLVETPDGNLARGMRQLNGEFTQRFNFRHRIVGHLFQGRYKAILVQRQTYLLALSRYVVLNPVRAGMVTSADLWPWSSYSMTCCDAPAPEWLDTHWLLSQFGEERGAAVHAYRDFVASGRGAASPLLGTRHQLVLGDDAFVKRFYAGEMLTHRTETSRTQKRGVALALHEYRGNCATAGEAMARAYLSGAYTMPEIAEHFTVHYRTVSRAVKKFEADSCALRSPSPPECPNVRPDPSQMSECQT</sequence>
<dbReference type="OrthoDB" id="9814067at2"/>
<dbReference type="Gene3D" id="3.30.70.1290">
    <property type="entry name" value="Transposase IS200-like"/>
    <property type="match status" value="1"/>
</dbReference>
<dbReference type="AlphaFoldDB" id="A0A2G8TM15"/>
<evidence type="ECO:0000313" key="4">
    <source>
        <dbReference type="Proteomes" id="UP000230390"/>
    </source>
</evidence>
<name>A0A2G8TM15_9BURK</name>
<comment type="caution">
    <text evidence="3">The sequence shown here is derived from an EMBL/GenBank/DDBJ whole genome shotgun (WGS) entry which is preliminary data.</text>
</comment>
<reference evidence="3 4" key="1">
    <citation type="submission" date="2017-10" db="EMBL/GenBank/DDBJ databases">
        <title>Massilia psychrophilum sp. nov., a novel purple-pigmented bacterium isolated from Tianshan glacier, Xinjiang Municipality, China.</title>
        <authorList>
            <person name="Wang H."/>
        </authorList>
    </citation>
    <scope>NUCLEOTIDE SEQUENCE [LARGE SCALE GENOMIC DNA]</scope>
    <source>
        <strain evidence="3 4">JCM 30074</strain>
    </source>
</reference>